<feature type="compositionally biased region" description="Low complexity" evidence="1">
    <location>
        <begin position="25"/>
        <end position="49"/>
    </location>
</feature>
<dbReference type="PROSITE" id="PS51257">
    <property type="entry name" value="PROKAR_LIPOPROTEIN"/>
    <property type="match status" value="1"/>
</dbReference>
<dbReference type="OrthoDB" id="5801841at2"/>
<comment type="caution">
    <text evidence="3">The sequence shown here is derived from an EMBL/GenBank/DDBJ whole genome shotgun (WGS) entry which is preliminary data.</text>
</comment>
<keyword evidence="2" id="KW-0732">Signal</keyword>
<feature type="region of interest" description="Disordered" evidence="1">
    <location>
        <begin position="19"/>
        <end position="65"/>
    </location>
</feature>
<organism evidence="3 4">
    <name type="scientific">Arachnia propionica</name>
    <dbReference type="NCBI Taxonomy" id="1750"/>
    <lineage>
        <taxon>Bacteria</taxon>
        <taxon>Bacillati</taxon>
        <taxon>Actinomycetota</taxon>
        <taxon>Actinomycetes</taxon>
        <taxon>Propionibacteriales</taxon>
        <taxon>Propionibacteriaceae</taxon>
        <taxon>Arachnia</taxon>
    </lineage>
</organism>
<sequence length="154" mass="15659">MRAATRVTLIAVAASLAACGGGNNAEPAATPSPSSEATSSSIASTAERAPSPSVSPAEEGDTAPETHLAAIRTDLDSRGVDGAKASVTQARSVTWQDGSLGCGEPGATYTQALIPGWQIIVEVDGTSYDYRFGRDTTPHLCELPTVPQVSSGDI</sequence>
<feature type="chain" id="PRO_5038558518" evidence="2">
    <location>
        <begin position="25"/>
        <end position="154"/>
    </location>
</feature>
<reference evidence="3 4" key="1">
    <citation type="submission" date="2018-11" db="EMBL/GenBank/DDBJ databases">
        <title>Genomes From Bacteria Associated with the Canine Oral Cavity: a Test Case for Automated Genome-Based Taxonomic Assignment.</title>
        <authorList>
            <person name="Coil D.A."/>
            <person name="Jospin G."/>
            <person name="Darling A.E."/>
            <person name="Wallis C."/>
            <person name="Davis I.J."/>
            <person name="Harris S."/>
            <person name="Eisen J.A."/>
            <person name="Holcombe L.J."/>
            <person name="O'Flynn C."/>
        </authorList>
    </citation>
    <scope>NUCLEOTIDE SEQUENCE [LARGE SCALE GENOMIC DNA]</scope>
    <source>
        <strain evidence="3 4">OH2822_COT-296</strain>
    </source>
</reference>
<dbReference type="RefSeq" id="WP_125227931.1">
    <property type="nucleotide sequence ID" value="NZ_RQYT01000015.1"/>
</dbReference>
<evidence type="ECO:0000313" key="3">
    <source>
        <dbReference type="EMBL" id="RRD49525.1"/>
    </source>
</evidence>
<name>A0A3P1WTA2_9ACTN</name>
<accession>A0A3P1WTA2</accession>
<gene>
    <name evidence="3" type="ORF">EII35_07960</name>
</gene>
<dbReference type="EMBL" id="RQYT01000015">
    <property type="protein sequence ID" value="RRD49525.1"/>
    <property type="molecule type" value="Genomic_DNA"/>
</dbReference>
<evidence type="ECO:0000256" key="1">
    <source>
        <dbReference type="SAM" id="MobiDB-lite"/>
    </source>
</evidence>
<protein>
    <submittedName>
        <fullName evidence="3">Uncharacterized protein</fullName>
    </submittedName>
</protein>
<dbReference type="AlphaFoldDB" id="A0A3P1WTA2"/>
<evidence type="ECO:0000256" key="2">
    <source>
        <dbReference type="SAM" id="SignalP"/>
    </source>
</evidence>
<proteinExistence type="predicted"/>
<feature type="signal peptide" evidence="2">
    <location>
        <begin position="1"/>
        <end position="24"/>
    </location>
</feature>
<dbReference type="Proteomes" id="UP000280935">
    <property type="component" value="Unassembled WGS sequence"/>
</dbReference>
<evidence type="ECO:0000313" key="4">
    <source>
        <dbReference type="Proteomes" id="UP000280935"/>
    </source>
</evidence>